<dbReference type="AlphaFoldDB" id="A0A1J5GFB4"/>
<reference evidence="6 10" key="1">
    <citation type="journal article" date="2016" name="Environ. Microbiol.">
        <title>Genomic resolution of a cold subsurface aquifer community provides metabolic insights for novel microbes adapted to high CO concentrations.</title>
        <authorList>
            <person name="Probst A.J."/>
            <person name="Castelle C.J."/>
            <person name="Singh A."/>
            <person name="Brown C.T."/>
            <person name="Anantharaman K."/>
            <person name="Sharon I."/>
            <person name="Hug L.A."/>
            <person name="Burstein D."/>
            <person name="Emerson J.B."/>
            <person name="Thomas B.C."/>
            <person name="Banfield J.F."/>
        </authorList>
    </citation>
    <scope>NUCLEOTIDE SEQUENCE [LARGE SCALE GENOMIC DNA]</scope>
    <source>
        <strain evidence="6">CG2_30_33_13</strain>
    </source>
</reference>
<feature type="domain" description="Type I restriction modification DNA specificity" evidence="5">
    <location>
        <begin position="214"/>
        <end position="367"/>
    </location>
</feature>
<evidence type="ECO:0000256" key="2">
    <source>
        <dbReference type="ARBA" id="ARBA00022747"/>
    </source>
</evidence>
<evidence type="ECO:0000313" key="11">
    <source>
        <dbReference type="Proteomes" id="UP000228560"/>
    </source>
</evidence>
<dbReference type="InterPro" id="IPR051212">
    <property type="entry name" value="Type-I_RE_S_subunit"/>
</dbReference>
<dbReference type="EMBL" id="MNYY01000066">
    <property type="protein sequence ID" value="OIP71469.1"/>
    <property type="molecule type" value="Genomic_DNA"/>
</dbReference>
<dbReference type="PANTHER" id="PTHR43140:SF1">
    <property type="entry name" value="TYPE I RESTRICTION ENZYME ECOKI SPECIFICITY SUBUNIT"/>
    <property type="match status" value="1"/>
</dbReference>
<evidence type="ECO:0000256" key="1">
    <source>
        <dbReference type="ARBA" id="ARBA00010923"/>
    </source>
</evidence>
<dbReference type="GO" id="GO:0009307">
    <property type="term" value="P:DNA restriction-modification system"/>
    <property type="evidence" value="ECO:0007669"/>
    <property type="project" value="UniProtKB-KW"/>
</dbReference>
<gene>
    <name evidence="6" type="ORF">AUK42_03440</name>
    <name evidence="9" type="ORF">CO097_02655</name>
    <name evidence="8" type="ORF">COZ07_04015</name>
    <name evidence="7" type="ORF">COZ58_06315</name>
</gene>
<reference evidence="7" key="2">
    <citation type="submission" date="2017-09" db="EMBL/GenBank/DDBJ databases">
        <title>Depth-based differentiation of microbial function through sediment-hosted aquifers and enrichment of novel symbionts in the deep terrestrial subsurface.</title>
        <authorList>
            <person name="Probst A.J."/>
            <person name="Ladd B."/>
            <person name="Jarett J.K."/>
            <person name="Geller-Mcgrath D.E."/>
            <person name="Sieber C.M.K."/>
            <person name="Emerson J.B."/>
            <person name="Anantharaman K."/>
            <person name="Thomas B.C."/>
            <person name="Malmstrom R."/>
            <person name="Stieglmeier M."/>
            <person name="Klingl A."/>
            <person name="Woyke T."/>
            <person name="Ryan C.M."/>
            <person name="Banfield J.F."/>
        </authorList>
    </citation>
    <scope>NUCLEOTIDE SEQUENCE</scope>
    <source>
        <strain evidence="7">CG_4_8_14_3_um_filter_34_18</strain>
    </source>
</reference>
<evidence type="ECO:0000313" key="8">
    <source>
        <dbReference type="EMBL" id="PIY32924.1"/>
    </source>
</evidence>
<dbReference type="Proteomes" id="UP000231493">
    <property type="component" value="Unassembled WGS sequence"/>
</dbReference>
<accession>A0A2M7K6M7</accession>
<dbReference type="SUPFAM" id="SSF116734">
    <property type="entry name" value="DNA methylase specificity domain"/>
    <property type="match status" value="2"/>
</dbReference>
<feature type="coiled-coil region" evidence="4">
    <location>
        <begin position="171"/>
        <end position="198"/>
    </location>
</feature>
<keyword evidence="3" id="KW-0238">DNA-binding</keyword>
<accession>A0A1J5GFB4</accession>
<evidence type="ECO:0000313" key="10">
    <source>
        <dbReference type="Proteomes" id="UP000182763"/>
    </source>
</evidence>
<dbReference type="GO" id="GO:0003677">
    <property type="term" value="F:DNA binding"/>
    <property type="evidence" value="ECO:0007669"/>
    <property type="project" value="UniProtKB-KW"/>
</dbReference>
<dbReference type="InterPro" id="IPR044946">
    <property type="entry name" value="Restrct_endonuc_typeI_TRD_sf"/>
</dbReference>
<evidence type="ECO:0000313" key="12">
    <source>
        <dbReference type="Proteomes" id="UP000230646"/>
    </source>
</evidence>
<evidence type="ECO:0000259" key="5">
    <source>
        <dbReference type="Pfam" id="PF01420"/>
    </source>
</evidence>
<evidence type="ECO:0000313" key="9">
    <source>
        <dbReference type="EMBL" id="PJB57340.1"/>
    </source>
</evidence>
<dbReference type="RefSeq" id="WP_406607311.1">
    <property type="nucleotide sequence ID" value="NZ_PFKO01000148.1"/>
</dbReference>
<dbReference type="EMBL" id="PFKO01000148">
    <property type="protein sequence ID" value="PIY32924.1"/>
    <property type="molecule type" value="Genomic_DNA"/>
</dbReference>
<evidence type="ECO:0000256" key="3">
    <source>
        <dbReference type="ARBA" id="ARBA00023125"/>
    </source>
</evidence>
<organism evidence="6 10">
    <name type="scientific">Candidatus Infernicultor aquiphilus</name>
    <dbReference type="NCBI Taxonomy" id="1805029"/>
    <lineage>
        <taxon>Bacteria</taxon>
        <taxon>Pseudomonadati</taxon>
        <taxon>Atribacterota</taxon>
        <taxon>Candidatus Phoenicimicrobiia</taxon>
        <taxon>Candidatus Pheonicimicrobiales</taxon>
        <taxon>Candidatus Phoenicimicrobiaceae</taxon>
        <taxon>Candidatus Infernicultor</taxon>
    </lineage>
</organism>
<sequence>MFNYSKNWELSKIGECLMLIRGISFPKSAKNIDYKDGLIACLRTKNVQKEVDWNDLWFVDSIFLKRKEQIIKKGDILISVSNSLKLLGKVSLIKSIPYVSTLGAFIVNLRVSELLNNKFIFYYLSSLDFKNNVKEKASTTTNISNISAGKLANIFLPIAPLNEQNRIVEKIEALFSDLDKATEDLKKTQEQLKIYRQAVLKAAFEGKLTNGNRNWVYKKFKECLKFSQGIQIDGHLQDEKKEQNKIRFLRIIDFTQGNELARYINKPSSKYIVNKEDVSLVRYGATTGFVCSGLEGAIANNLFKVIPDETISKKYLLYFLNSPFFQQIISIKVKGAAMPAISFGLINDFVLPIPLLKEQSDIVREIESRLSVCDKVEKIVEQNLSKIEYLRQSILKKAFEGKLVSQDPNDLPACELLKQIKIKKDKMSKNGK</sequence>
<feature type="domain" description="Type I restriction modification DNA specificity" evidence="5">
    <location>
        <begin position="6"/>
        <end position="181"/>
    </location>
</feature>
<dbReference type="STRING" id="1805029.AUK42_03440"/>
<reference evidence="11 12" key="3">
    <citation type="submission" date="2017-09" db="EMBL/GenBank/DDBJ databases">
        <title>Depth-based differentiation of microbial function through sediment-hosted aquifers and enrichment of novel symbionts in the deep terrestrial subsurface.</title>
        <authorList>
            <person name="Probst A.J."/>
            <person name="Ladd B."/>
            <person name="Jarett J.K."/>
            <person name="Geller-Mcgrath D.E."/>
            <person name="Sieber C.M."/>
            <person name="Emerson J.B."/>
            <person name="Anantharaman K."/>
            <person name="Thomas B.C."/>
            <person name="Malmstrom R."/>
            <person name="Stieglmeier M."/>
            <person name="Klingl A."/>
            <person name="Woyke T."/>
            <person name="Ryan C.M."/>
            <person name="Banfield J.F."/>
        </authorList>
    </citation>
    <scope>NUCLEOTIDE SEQUENCE [LARGE SCALE GENOMIC DNA]</scope>
    <source>
        <strain evidence="8">CG_4_10_14_3_um_filter_34_13</strain>
        <strain evidence="9">CG_4_9_14_3_um_filter_33_16</strain>
    </source>
</reference>
<keyword evidence="2" id="KW-0680">Restriction system</keyword>
<dbReference type="EMBL" id="PFIP01000128">
    <property type="protein sequence ID" value="PIX33778.1"/>
    <property type="molecule type" value="Genomic_DNA"/>
</dbReference>
<name>A0A1J5GFB4_9BACT</name>
<comment type="caution">
    <text evidence="6">The sequence shown here is derived from an EMBL/GenBank/DDBJ whole genome shotgun (WGS) entry which is preliminary data.</text>
</comment>
<accession>A0A2M8CE40</accession>
<evidence type="ECO:0000313" key="6">
    <source>
        <dbReference type="EMBL" id="OIP71469.1"/>
    </source>
</evidence>
<dbReference type="EMBL" id="PFTV01000065">
    <property type="protein sequence ID" value="PJB57340.1"/>
    <property type="molecule type" value="Genomic_DNA"/>
</dbReference>
<comment type="similarity">
    <text evidence="1">Belongs to the type-I restriction system S methylase family.</text>
</comment>
<proteinExistence type="inferred from homology"/>
<accession>A0A2M7PRF1</accession>
<dbReference type="CDD" id="cd17263">
    <property type="entry name" value="RMtype1_S_AbaB8300I-TRD1-CR1_like"/>
    <property type="match status" value="1"/>
</dbReference>
<dbReference type="InterPro" id="IPR000055">
    <property type="entry name" value="Restrct_endonuc_typeI_TRD"/>
</dbReference>
<dbReference type="Pfam" id="PF01420">
    <property type="entry name" value="Methylase_S"/>
    <property type="match status" value="2"/>
</dbReference>
<dbReference type="CDD" id="cd17252">
    <property type="entry name" value="RMtype1_S_EcoKI-TRD1-CR1_like"/>
    <property type="match status" value="1"/>
</dbReference>
<dbReference type="PANTHER" id="PTHR43140">
    <property type="entry name" value="TYPE-1 RESTRICTION ENZYME ECOKI SPECIFICITY PROTEIN"/>
    <property type="match status" value="1"/>
</dbReference>
<evidence type="ECO:0000256" key="4">
    <source>
        <dbReference type="SAM" id="Coils"/>
    </source>
</evidence>
<dbReference type="Proteomes" id="UP000228560">
    <property type="component" value="Unassembled WGS sequence"/>
</dbReference>
<dbReference type="Gene3D" id="3.90.220.20">
    <property type="entry name" value="DNA methylase specificity domains"/>
    <property type="match status" value="2"/>
</dbReference>
<evidence type="ECO:0000313" key="7">
    <source>
        <dbReference type="EMBL" id="PIX33778.1"/>
    </source>
</evidence>
<dbReference type="Proteomes" id="UP000182763">
    <property type="component" value="Unassembled WGS sequence"/>
</dbReference>
<dbReference type="Proteomes" id="UP000230646">
    <property type="component" value="Unassembled WGS sequence"/>
</dbReference>
<protein>
    <recommendedName>
        <fullName evidence="5">Type I restriction modification DNA specificity domain-containing protein</fullName>
    </recommendedName>
</protein>
<keyword evidence="4" id="KW-0175">Coiled coil</keyword>